<dbReference type="SUPFAM" id="SSF47616">
    <property type="entry name" value="GST C-terminal domain-like"/>
    <property type="match status" value="1"/>
</dbReference>
<dbReference type="Gene3D" id="3.40.30.10">
    <property type="entry name" value="Glutaredoxin"/>
    <property type="match status" value="1"/>
</dbReference>
<dbReference type="SUPFAM" id="SSF52833">
    <property type="entry name" value="Thioredoxin-like"/>
    <property type="match status" value="1"/>
</dbReference>
<dbReference type="PANTHER" id="PTHR42673">
    <property type="entry name" value="MALEYLACETOACETATE ISOMERASE"/>
    <property type="match status" value="1"/>
</dbReference>
<dbReference type="InterPro" id="IPR004045">
    <property type="entry name" value="Glutathione_S-Trfase_N"/>
</dbReference>
<dbReference type="GO" id="GO:0004364">
    <property type="term" value="F:glutathione transferase activity"/>
    <property type="evidence" value="ECO:0007669"/>
    <property type="project" value="UniProtKB-EC"/>
</dbReference>
<dbReference type="CDD" id="cd03205">
    <property type="entry name" value="GST_C_6"/>
    <property type="match status" value="1"/>
</dbReference>
<dbReference type="GO" id="GO:0006559">
    <property type="term" value="P:L-phenylalanine catabolic process"/>
    <property type="evidence" value="ECO:0007669"/>
    <property type="project" value="TreeGrafter"/>
</dbReference>
<dbReference type="EC" id="2.5.1.18" evidence="2"/>
<proteinExistence type="predicted"/>
<name>A0AB74U8V9_9GAMM</name>
<dbReference type="PROSITE" id="PS50404">
    <property type="entry name" value="GST_NTER"/>
    <property type="match status" value="1"/>
</dbReference>
<keyword evidence="2" id="KW-0808">Transferase</keyword>
<dbReference type="InterPro" id="IPR036249">
    <property type="entry name" value="Thioredoxin-like_sf"/>
</dbReference>
<dbReference type="CDD" id="cd00570">
    <property type="entry name" value="GST_N_family"/>
    <property type="match status" value="1"/>
</dbReference>
<dbReference type="EMBL" id="CP159578">
    <property type="protein sequence ID" value="XCJ80437.1"/>
    <property type="molecule type" value="Genomic_DNA"/>
</dbReference>
<dbReference type="GO" id="GO:0006749">
    <property type="term" value="P:glutathione metabolic process"/>
    <property type="evidence" value="ECO:0007669"/>
    <property type="project" value="TreeGrafter"/>
</dbReference>
<dbReference type="Gene3D" id="1.20.1050.10">
    <property type="match status" value="1"/>
</dbReference>
<organism evidence="2">
    <name type="scientific">Salinicola endophyticus</name>
    <dbReference type="NCBI Taxonomy" id="1949083"/>
    <lineage>
        <taxon>Bacteria</taxon>
        <taxon>Pseudomonadati</taxon>
        <taxon>Pseudomonadota</taxon>
        <taxon>Gammaproteobacteria</taxon>
        <taxon>Oceanospirillales</taxon>
        <taxon>Halomonadaceae</taxon>
        <taxon>Salinicola</taxon>
    </lineage>
</organism>
<sequence length="202" mass="22860">MQLYGMLDSPYVRRVAISLAYYGQAFEHRPLSVFGDYAAFEKINPVVKAPSLMLDDGTLLLDSSLILEYLEAISSHSLLPSSLDARAAVLNRVGLALTVCEKSIQLVYEHHLRPAEKRHQPWIDRVKRQLEAGCRQLDQQQSSIGDHPEEIITQADISTAVAWSFVQFHFGEEMPAPDYPALTRHMTAMEARETFRRHPIEG</sequence>
<accession>A0AB74U8V9</accession>
<feature type="domain" description="GST N-terminal" evidence="1">
    <location>
        <begin position="1"/>
        <end position="78"/>
    </location>
</feature>
<dbReference type="GO" id="GO:0016034">
    <property type="term" value="F:maleylacetoacetate isomerase activity"/>
    <property type="evidence" value="ECO:0007669"/>
    <property type="project" value="TreeGrafter"/>
</dbReference>
<protein>
    <submittedName>
        <fullName evidence="2">Glutathione S-transferase</fullName>
        <ecNumber evidence="2">2.5.1.18</ecNumber>
    </submittedName>
</protein>
<dbReference type="Pfam" id="PF13417">
    <property type="entry name" value="GST_N_3"/>
    <property type="match status" value="1"/>
</dbReference>
<gene>
    <name evidence="2" type="ORF">ABV408_04510</name>
</gene>
<dbReference type="RefSeq" id="WP_353981254.1">
    <property type="nucleotide sequence ID" value="NZ_CP159578.1"/>
</dbReference>
<evidence type="ECO:0000313" key="2">
    <source>
        <dbReference type="EMBL" id="XCJ80437.1"/>
    </source>
</evidence>
<dbReference type="InterPro" id="IPR036282">
    <property type="entry name" value="Glutathione-S-Trfase_C_sf"/>
</dbReference>
<dbReference type="PANTHER" id="PTHR42673:SF21">
    <property type="entry name" value="GLUTATHIONE S-TRANSFERASE YFCF"/>
    <property type="match status" value="1"/>
</dbReference>
<evidence type="ECO:0000259" key="1">
    <source>
        <dbReference type="PROSITE" id="PS50404"/>
    </source>
</evidence>
<reference evidence="2" key="1">
    <citation type="submission" date="2024-06" db="EMBL/GenBank/DDBJ databases">
        <title>Complete genome of Salinicola endophyticus HNIBRBA4755.</title>
        <authorList>
            <person name="Shin S.Y."/>
            <person name="Kang H."/>
            <person name="Song J."/>
        </authorList>
    </citation>
    <scope>NUCLEOTIDE SEQUENCE</scope>
    <source>
        <strain evidence="2">HNIBRBA4755</strain>
    </source>
</reference>
<dbReference type="AlphaFoldDB" id="A0AB74U8V9"/>